<sequence length="428" mass="44635">MLRWLTAGESHGPALTAVLEGLPAGVRVDRSAVEGALARRRLGYGRGARMKFEADRLSFLGGMRHGVTIGSPLALQIANTEWARWEAVMSPEPVPQEAITRADDVGAPQELARNRPLTRPRPGHADLVGMTKYGFDEARPVLERASARETAARVALGAVAAAFLEQAAGIRLVSHTVSIGRAGVPDLDADAPTLEQLPGPDDVAAVDADPVRTLDPRLSAAMVAEVDAARGDGDTLGGVVEVLAYGLPPGLGSHVHWDRRLDARLAAALMGIQAIKGVEVGEGFRTAARRGSQAHDEIEADDEGLVHRLSLRSGGTEGGMSTGEVLRVRAAMKPISTVPRALRTVDTTTGEAATAIHQRSDVCAVPAAGVVAEAMVALVLADAVLEKFGGDSVAEVARNRAAYLAAVPEHLRSPATVDAAAEAKETGA</sequence>
<comment type="similarity">
    <text evidence="2 11 12">Belongs to the chorismate synthase family.</text>
</comment>
<evidence type="ECO:0000256" key="4">
    <source>
        <dbReference type="ARBA" id="ARBA00022605"/>
    </source>
</evidence>
<keyword evidence="5 11" id="KW-0285">Flavoprotein</keyword>
<feature type="binding site" evidence="11">
    <location>
        <position position="40"/>
    </location>
    <ligand>
        <name>NADP(+)</name>
        <dbReference type="ChEBI" id="CHEBI:58349"/>
    </ligand>
</feature>
<dbReference type="Gene3D" id="3.60.150.10">
    <property type="entry name" value="Chorismate synthase AroC"/>
    <property type="match status" value="1"/>
</dbReference>
<feature type="binding site" evidence="11">
    <location>
        <position position="318"/>
    </location>
    <ligand>
        <name>FMN</name>
        <dbReference type="ChEBI" id="CHEBI:58210"/>
    </ligand>
</feature>
<evidence type="ECO:0000256" key="9">
    <source>
        <dbReference type="ARBA" id="ARBA00023141"/>
    </source>
</evidence>
<protein>
    <recommendedName>
        <fullName evidence="3 11">Chorismate synthase</fullName>
        <shortName evidence="11">CS</shortName>
        <ecNumber evidence="3 11">4.2.3.5</ecNumber>
    </recommendedName>
    <alternativeName>
        <fullName evidence="11">5-enolpyruvylshikimate-3-phosphate phospholyase</fullName>
    </alternativeName>
</protein>
<evidence type="ECO:0000256" key="12">
    <source>
        <dbReference type="RuleBase" id="RU000605"/>
    </source>
</evidence>
<keyword evidence="14" id="KW-1185">Reference proteome</keyword>
<dbReference type="CDD" id="cd07304">
    <property type="entry name" value="Chorismate_synthase"/>
    <property type="match status" value="1"/>
</dbReference>
<dbReference type="Proteomes" id="UP000662111">
    <property type="component" value="Unassembled WGS sequence"/>
</dbReference>
<feature type="binding site" evidence="11">
    <location>
        <begin position="273"/>
        <end position="274"/>
    </location>
    <ligand>
        <name>FMN</name>
        <dbReference type="ChEBI" id="CHEBI:58210"/>
    </ligand>
</feature>
<dbReference type="EMBL" id="BMLB01000005">
    <property type="protein sequence ID" value="GGK74152.1"/>
    <property type="molecule type" value="Genomic_DNA"/>
</dbReference>
<evidence type="ECO:0000313" key="14">
    <source>
        <dbReference type="Proteomes" id="UP000662111"/>
    </source>
</evidence>
<keyword evidence="7 11" id="KW-0274">FAD</keyword>
<dbReference type="InterPro" id="IPR000453">
    <property type="entry name" value="Chorismate_synth"/>
</dbReference>
<evidence type="ECO:0000256" key="2">
    <source>
        <dbReference type="ARBA" id="ARBA00008014"/>
    </source>
</evidence>
<dbReference type="RefSeq" id="WP_022921899.1">
    <property type="nucleotide sequence ID" value="NZ_BMLB01000005.1"/>
</dbReference>
<keyword evidence="8 11" id="KW-0521">NADP</keyword>
<comment type="pathway">
    <text evidence="1 11 12">Metabolic intermediate biosynthesis; chorismate biosynthesis; chorismate from D-erythrose 4-phosphate and phosphoenolpyruvate: step 7/7.</text>
</comment>
<dbReference type="EC" id="4.2.3.5" evidence="3 11"/>
<feature type="binding site" evidence="11">
    <location>
        <position position="46"/>
    </location>
    <ligand>
        <name>NADP(+)</name>
        <dbReference type="ChEBI" id="CHEBI:58349"/>
    </ligand>
</feature>
<dbReference type="NCBIfam" id="NF003793">
    <property type="entry name" value="PRK05382.1"/>
    <property type="match status" value="1"/>
</dbReference>
<comment type="subunit">
    <text evidence="11">Homotetramer.</text>
</comment>
<comment type="catalytic activity">
    <reaction evidence="11 12">
        <text>5-O-(1-carboxyvinyl)-3-phosphoshikimate = chorismate + phosphate</text>
        <dbReference type="Rhea" id="RHEA:21020"/>
        <dbReference type="ChEBI" id="CHEBI:29748"/>
        <dbReference type="ChEBI" id="CHEBI:43474"/>
        <dbReference type="ChEBI" id="CHEBI:57701"/>
        <dbReference type="EC" id="4.2.3.5"/>
    </reaction>
</comment>
<dbReference type="SUPFAM" id="SSF103263">
    <property type="entry name" value="Chorismate synthase, AroC"/>
    <property type="match status" value="1"/>
</dbReference>
<keyword evidence="10 11" id="KW-0456">Lyase</keyword>
<dbReference type="InterPro" id="IPR035904">
    <property type="entry name" value="Chorismate_synth_AroC_sf"/>
</dbReference>
<keyword evidence="4 11" id="KW-0028">Amino-acid biosynthesis</keyword>
<dbReference type="InterPro" id="IPR020541">
    <property type="entry name" value="Chorismate_synthase_CS"/>
</dbReference>
<dbReference type="NCBIfam" id="TIGR00033">
    <property type="entry name" value="aroC"/>
    <property type="match status" value="1"/>
</dbReference>
<evidence type="ECO:0000256" key="1">
    <source>
        <dbReference type="ARBA" id="ARBA00005044"/>
    </source>
</evidence>
<gene>
    <name evidence="11 13" type="primary">aroC</name>
    <name evidence="13" type="ORF">GCM10011509_23450</name>
</gene>
<name>A0ABQ2FA34_9MICO</name>
<organism evidence="13 14">
    <name type="scientific">Ornithinimicrobium pekingense</name>
    <dbReference type="NCBI Taxonomy" id="384677"/>
    <lineage>
        <taxon>Bacteria</taxon>
        <taxon>Bacillati</taxon>
        <taxon>Actinomycetota</taxon>
        <taxon>Actinomycetes</taxon>
        <taxon>Micrococcales</taxon>
        <taxon>Ornithinimicrobiaceae</taxon>
        <taxon>Ornithinimicrobium</taxon>
    </lineage>
</organism>
<keyword evidence="6 11" id="KW-0288">FMN</keyword>
<evidence type="ECO:0000256" key="3">
    <source>
        <dbReference type="ARBA" id="ARBA00013036"/>
    </source>
</evidence>
<evidence type="ECO:0000256" key="10">
    <source>
        <dbReference type="ARBA" id="ARBA00023239"/>
    </source>
</evidence>
<keyword evidence="9 11" id="KW-0057">Aromatic amino acid biosynthesis</keyword>
<proteinExistence type="inferred from homology"/>
<feature type="binding site" evidence="11">
    <location>
        <position position="359"/>
    </location>
    <ligand>
        <name>FMN</name>
        <dbReference type="ChEBI" id="CHEBI:58210"/>
    </ligand>
</feature>
<evidence type="ECO:0000256" key="5">
    <source>
        <dbReference type="ARBA" id="ARBA00022630"/>
    </source>
</evidence>
<comment type="caution">
    <text evidence="13">The sequence shown here is derived from an EMBL/GenBank/DDBJ whole genome shotgun (WGS) entry which is preliminary data.</text>
</comment>
<dbReference type="PROSITE" id="PS00789">
    <property type="entry name" value="CHORISMATE_SYNTHASE_3"/>
    <property type="match status" value="1"/>
</dbReference>
<dbReference type="PANTHER" id="PTHR21085:SF0">
    <property type="entry name" value="CHORISMATE SYNTHASE"/>
    <property type="match status" value="1"/>
</dbReference>
<evidence type="ECO:0000313" key="13">
    <source>
        <dbReference type="EMBL" id="GGK74152.1"/>
    </source>
</evidence>
<accession>A0ABQ2FA34</accession>
<evidence type="ECO:0000256" key="6">
    <source>
        <dbReference type="ARBA" id="ARBA00022643"/>
    </source>
</evidence>
<evidence type="ECO:0000256" key="8">
    <source>
        <dbReference type="ARBA" id="ARBA00022857"/>
    </source>
</evidence>
<dbReference type="PIRSF" id="PIRSF001456">
    <property type="entry name" value="Chorismate_synth"/>
    <property type="match status" value="1"/>
</dbReference>
<comment type="function">
    <text evidence="11">Catalyzes the anti-1,4-elimination of the C-3 phosphate and the C-6 proR hydrogen from 5-enolpyruvylshikimate-3-phosphate (EPSP) to yield chorismate, which is the branch point compound that serves as the starting substrate for the three terminal pathways of aromatic amino acid biosynthesis. This reaction introduces a second double bond into the aromatic ring system.</text>
</comment>
<feature type="binding site" evidence="11">
    <location>
        <begin position="144"/>
        <end position="146"/>
    </location>
    <ligand>
        <name>FMN</name>
        <dbReference type="ChEBI" id="CHEBI:58210"/>
    </ligand>
</feature>
<dbReference type="PROSITE" id="PS00788">
    <property type="entry name" value="CHORISMATE_SYNTHASE_2"/>
    <property type="match status" value="1"/>
</dbReference>
<dbReference type="Pfam" id="PF01264">
    <property type="entry name" value="Chorismate_synt"/>
    <property type="match status" value="1"/>
</dbReference>
<comment type="cofactor">
    <cofactor evidence="11 12">
        <name>FMNH2</name>
        <dbReference type="ChEBI" id="CHEBI:57618"/>
    </cofactor>
    <text evidence="11 12">Reduced FMN (FMNH(2)).</text>
</comment>
<evidence type="ECO:0000256" key="11">
    <source>
        <dbReference type="HAMAP-Rule" id="MF_00300"/>
    </source>
</evidence>
<feature type="binding site" evidence="11">
    <location>
        <begin position="333"/>
        <end position="337"/>
    </location>
    <ligand>
        <name>FMN</name>
        <dbReference type="ChEBI" id="CHEBI:58210"/>
    </ligand>
</feature>
<reference evidence="14" key="1">
    <citation type="journal article" date="2019" name="Int. J. Syst. Evol. Microbiol.">
        <title>The Global Catalogue of Microorganisms (GCM) 10K type strain sequencing project: providing services to taxonomists for standard genome sequencing and annotation.</title>
        <authorList>
            <consortium name="The Broad Institute Genomics Platform"/>
            <consortium name="The Broad Institute Genome Sequencing Center for Infectious Disease"/>
            <person name="Wu L."/>
            <person name="Ma J."/>
        </authorList>
    </citation>
    <scope>NUCLEOTIDE SEQUENCE [LARGE SCALE GENOMIC DNA]</scope>
    <source>
        <strain evidence="14">CGMCC 1.5362</strain>
    </source>
</reference>
<dbReference type="PANTHER" id="PTHR21085">
    <property type="entry name" value="CHORISMATE SYNTHASE"/>
    <property type="match status" value="1"/>
</dbReference>
<dbReference type="HAMAP" id="MF_00300">
    <property type="entry name" value="Chorismate_synth"/>
    <property type="match status" value="1"/>
</dbReference>
<evidence type="ECO:0000256" key="7">
    <source>
        <dbReference type="ARBA" id="ARBA00022827"/>
    </source>
</evidence>
<dbReference type="PROSITE" id="PS00787">
    <property type="entry name" value="CHORISMATE_SYNTHASE_1"/>
    <property type="match status" value="1"/>
</dbReference>